<proteinExistence type="predicted"/>
<gene>
    <name evidence="1" type="ORF">AAFF_G00060680</name>
</gene>
<sequence>MDRGEKLARILLPCPVAKHPAEIKRPHPAARQTCRILPLAPAISQRSEPAAVRSPADRAFQWKQADTRKWDSSLPTTPARFPGTAHSAAEMILRRTTCGPDCFTGQARRGT</sequence>
<accession>A0AAD7RZQ2</accession>
<keyword evidence="2" id="KW-1185">Reference proteome</keyword>
<dbReference type="EMBL" id="JAINUG010000137">
    <property type="protein sequence ID" value="KAJ8393346.1"/>
    <property type="molecule type" value="Genomic_DNA"/>
</dbReference>
<reference evidence="1" key="1">
    <citation type="journal article" date="2023" name="Science">
        <title>Genome structures resolve the early diversification of teleost fishes.</title>
        <authorList>
            <person name="Parey E."/>
            <person name="Louis A."/>
            <person name="Montfort J."/>
            <person name="Bouchez O."/>
            <person name="Roques C."/>
            <person name="Iampietro C."/>
            <person name="Lluch J."/>
            <person name="Castinel A."/>
            <person name="Donnadieu C."/>
            <person name="Desvignes T."/>
            <person name="Floi Bucao C."/>
            <person name="Jouanno E."/>
            <person name="Wen M."/>
            <person name="Mejri S."/>
            <person name="Dirks R."/>
            <person name="Jansen H."/>
            <person name="Henkel C."/>
            <person name="Chen W.J."/>
            <person name="Zahm M."/>
            <person name="Cabau C."/>
            <person name="Klopp C."/>
            <person name="Thompson A.W."/>
            <person name="Robinson-Rechavi M."/>
            <person name="Braasch I."/>
            <person name="Lecointre G."/>
            <person name="Bobe J."/>
            <person name="Postlethwait J.H."/>
            <person name="Berthelot C."/>
            <person name="Roest Crollius H."/>
            <person name="Guiguen Y."/>
        </authorList>
    </citation>
    <scope>NUCLEOTIDE SEQUENCE</scope>
    <source>
        <strain evidence="1">NC1722</strain>
    </source>
</reference>
<dbReference type="Proteomes" id="UP001221898">
    <property type="component" value="Unassembled WGS sequence"/>
</dbReference>
<name>A0AAD7RZQ2_9TELE</name>
<comment type="caution">
    <text evidence="1">The sequence shown here is derived from an EMBL/GenBank/DDBJ whole genome shotgun (WGS) entry which is preliminary data.</text>
</comment>
<evidence type="ECO:0000313" key="2">
    <source>
        <dbReference type="Proteomes" id="UP001221898"/>
    </source>
</evidence>
<protein>
    <submittedName>
        <fullName evidence="1">Uncharacterized protein</fullName>
    </submittedName>
</protein>
<dbReference type="AlphaFoldDB" id="A0AAD7RZQ2"/>
<evidence type="ECO:0000313" key="1">
    <source>
        <dbReference type="EMBL" id="KAJ8393346.1"/>
    </source>
</evidence>
<organism evidence="1 2">
    <name type="scientific">Aldrovandia affinis</name>
    <dbReference type="NCBI Taxonomy" id="143900"/>
    <lineage>
        <taxon>Eukaryota</taxon>
        <taxon>Metazoa</taxon>
        <taxon>Chordata</taxon>
        <taxon>Craniata</taxon>
        <taxon>Vertebrata</taxon>
        <taxon>Euteleostomi</taxon>
        <taxon>Actinopterygii</taxon>
        <taxon>Neopterygii</taxon>
        <taxon>Teleostei</taxon>
        <taxon>Notacanthiformes</taxon>
        <taxon>Halosauridae</taxon>
        <taxon>Aldrovandia</taxon>
    </lineage>
</organism>